<dbReference type="EMBL" id="KN818302">
    <property type="protein sequence ID" value="KIL60213.1"/>
    <property type="molecule type" value="Genomic_DNA"/>
</dbReference>
<dbReference type="InParanoid" id="A0A0C2WV54"/>
<feature type="non-terminal residue" evidence="1">
    <location>
        <position position="139"/>
    </location>
</feature>
<evidence type="ECO:0000313" key="2">
    <source>
        <dbReference type="Proteomes" id="UP000054549"/>
    </source>
</evidence>
<keyword evidence="2" id="KW-1185">Reference proteome</keyword>
<reference evidence="1 2" key="1">
    <citation type="submission" date="2014-04" db="EMBL/GenBank/DDBJ databases">
        <title>Evolutionary Origins and Diversification of the Mycorrhizal Mutualists.</title>
        <authorList>
            <consortium name="DOE Joint Genome Institute"/>
            <consortium name="Mycorrhizal Genomics Consortium"/>
            <person name="Kohler A."/>
            <person name="Kuo A."/>
            <person name="Nagy L.G."/>
            <person name="Floudas D."/>
            <person name="Copeland A."/>
            <person name="Barry K.W."/>
            <person name="Cichocki N."/>
            <person name="Veneault-Fourrey C."/>
            <person name="LaButti K."/>
            <person name="Lindquist E.A."/>
            <person name="Lipzen A."/>
            <person name="Lundell T."/>
            <person name="Morin E."/>
            <person name="Murat C."/>
            <person name="Riley R."/>
            <person name="Ohm R."/>
            <person name="Sun H."/>
            <person name="Tunlid A."/>
            <person name="Henrissat B."/>
            <person name="Grigoriev I.V."/>
            <person name="Hibbett D.S."/>
            <person name="Martin F."/>
        </authorList>
    </citation>
    <scope>NUCLEOTIDE SEQUENCE [LARGE SCALE GENOMIC DNA]</scope>
    <source>
        <strain evidence="1 2">Koide BX008</strain>
    </source>
</reference>
<sequence length="139" mass="16467">TFSDFTVSLDKLDVSGSNWIMFQRRFKIAVKQKQIWEFFDGTCTKPTLTGNGKATPAEIRAYNKRIRAWQYHEDLAMYLLSQKLPDSIMSKYMRKETVADMWTAIENEFTEKSMLMQSQLHQEFMAMRYEKGNLRLELD</sequence>
<gene>
    <name evidence="1" type="ORF">M378DRAFT_39448</name>
</gene>
<evidence type="ECO:0008006" key="3">
    <source>
        <dbReference type="Google" id="ProtNLM"/>
    </source>
</evidence>
<dbReference type="Pfam" id="PF14223">
    <property type="entry name" value="Retrotran_gag_2"/>
    <property type="match status" value="1"/>
</dbReference>
<dbReference type="HOGENOM" id="CLU_078575_1_1_1"/>
<name>A0A0C2WV54_AMAMK</name>
<dbReference type="STRING" id="946122.A0A0C2WV54"/>
<feature type="non-terminal residue" evidence="1">
    <location>
        <position position="1"/>
    </location>
</feature>
<protein>
    <recommendedName>
        <fullName evidence="3">UBN2_3 domain-containing protein</fullName>
    </recommendedName>
</protein>
<dbReference type="OrthoDB" id="3022090at2759"/>
<dbReference type="AlphaFoldDB" id="A0A0C2WV54"/>
<dbReference type="Proteomes" id="UP000054549">
    <property type="component" value="Unassembled WGS sequence"/>
</dbReference>
<organism evidence="1 2">
    <name type="scientific">Amanita muscaria (strain Koide BX008)</name>
    <dbReference type="NCBI Taxonomy" id="946122"/>
    <lineage>
        <taxon>Eukaryota</taxon>
        <taxon>Fungi</taxon>
        <taxon>Dikarya</taxon>
        <taxon>Basidiomycota</taxon>
        <taxon>Agaricomycotina</taxon>
        <taxon>Agaricomycetes</taxon>
        <taxon>Agaricomycetidae</taxon>
        <taxon>Agaricales</taxon>
        <taxon>Pluteineae</taxon>
        <taxon>Amanitaceae</taxon>
        <taxon>Amanita</taxon>
    </lineage>
</organism>
<evidence type="ECO:0000313" key="1">
    <source>
        <dbReference type="EMBL" id="KIL60213.1"/>
    </source>
</evidence>
<proteinExistence type="predicted"/>
<accession>A0A0C2WV54</accession>